<feature type="transmembrane region" description="Helical" evidence="6">
    <location>
        <begin position="212"/>
        <end position="234"/>
    </location>
</feature>
<dbReference type="RefSeq" id="XP_001836580.2">
    <property type="nucleotide sequence ID" value="XM_001836528.2"/>
</dbReference>
<evidence type="ECO:0000313" key="9">
    <source>
        <dbReference type="Proteomes" id="UP000001861"/>
    </source>
</evidence>
<dbReference type="InterPro" id="IPR036259">
    <property type="entry name" value="MFS_trans_sf"/>
</dbReference>
<protein>
    <recommendedName>
        <fullName evidence="7">Major facilitator superfamily (MFS) profile domain-containing protein</fullName>
    </recommendedName>
</protein>
<dbReference type="KEGG" id="cci:CC1G_06167"/>
<dbReference type="PANTHER" id="PTHR23504:SF15">
    <property type="entry name" value="MAJOR FACILITATOR SUPERFAMILY (MFS) PROFILE DOMAIN-CONTAINING PROTEIN"/>
    <property type="match status" value="1"/>
</dbReference>
<gene>
    <name evidence="8" type="ORF">CC1G_06167</name>
</gene>
<dbReference type="Gene3D" id="1.20.1250.20">
    <property type="entry name" value="MFS general substrate transporter like domains"/>
    <property type="match status" value="1"/>
</dbReference>
<evidence type="ECO:0000259" key="7">
    <source>
        <dbReference type="PROSITE" id="PS50850"/>
    </source>
</evidence>
<evidence type="ECO:0000313" key="8">
    <source>
        <dbReference type="EMBL" id="EAU85151.2"/>
    </source>
</evidence>
<evidence type="ECO:0000256" key="5">
    <source>
        <dbReference type="ARBA" id="ARBA00023136"/>
    </source>
</evidence>
<keyword evidence="2" id="KW-0813">Transport</keyword>
<dbReference type="InterPro" id="IPR020846">
    <property type="entry name" value="MFS_dom"/>
</dbReference>
<feature type="transmembrane region" description="Helical" evidence="6">
    <location>
        <begin position="78"/>
        <end position="100"/>
    </location>
</feature>
<dbReference type="eggNOG" id="KOG2615">
    <property type="taxonomic scope" value="Eukaryota"/>
</dbReference>
<comment type="subcellular location">
    <subcellularLocation>
        <location evidence="1">Membrane</location>
        <topology evidence="1">Multi-pass membrane protein</topology>
    </subcellularLocation>
</comment>
<feature type="transmembrane region" description="Helical" evidence="6">
    <location>
        <begin position="351"/>
        <end position="373"/>
    </location>
</feature>
<evidence type="ECO:0000256" key="1">
    <source>
        <dbReference type="ARBA" id="ARBA00004141"/>
    </source>
</evidence>
<proteinExistence type="predicted"/>
<sequence length="487" mass="53004">MEQAVPAAVSSPSTLADERAPLLQRENGEQKRTPLPKLQIAIIIFLQISEPLASQSIYPYINHLIRELGITGGDDRKVGYYAGLIESLFFATEAMTVLHWSRFSDRVGRKPVLLLGLLGSMTSMLCFGLSTTFWGLVLSRCLTGLLNGNIGVMKSALGDLTDPTNRAEAFGLLSLVWATGCTLGPFLGGSLFRPHERFPTVFTSPFWKKYPHFLPCLVTAGYLAVAFCATLGLFKETVKNSERQSKRLPDEAVDETAVTQPKEPNASVPLRELLVHPVLLSVSNYACLAGLNICLYALLPLFLTMPVEIGGLGVSPPTIGLTLGIYGFVSGSLQALFFARIVRYLGARRTFVTSMFCFIPAFLLFPIISLIAKHYGINFLVWALIGAMLLLLTIVDMGWGTIFMYVTSSAPNKRSLGATNGLAQMSVSFARAVGPAFSTSLFSFSVQNNILGGYGVYPIVAFFAFLALVLATRLPCDVWPEPEGDEE</sequence>
<feature type="transmembrane region" description="Helical" evidence="6">
    <location>
        <begin position="112"/>
        <end position="131"/>
    </location>
</feature>
<keyword evidence="9" id="KW-1185">Reference proteome</keyword>
<dbReference type="CDD" id="cd17330">
    <property type="entry name" value="MFS_SLC46_TetA_like"/>
    <property type="match status" value="1"/>
</dbReference>
<dbReference type="VEuPathDB" id="FungiDB:CC1G_06167"/>
<dbReference type="GO" id="GO:0022857">
    <property type="term" value="F:transmembrane transporter activity"/>
    <property type="evidence" value="ECO:0007669"/>
    <property type="project" value="InterPro"/>
</dbReference>
<keyword evidence="3 6" id="KW-0812">Transmembrane</keyword>
<dbReference type="InParanoid" id="A8NV20"/>
<evidence type="ECO:0000256" key="2">
    <source>
        <dbReference type="ARBA" id="ARBA00022448"/>
    </source>
</evidence>
<name>A8NV20_COPC7</name>
<feature type="transmembrane region" description="Helical" evidence="6">
    <location>
        <begin position="278"/>
        <end position="299"/>
    </location>
</feature>
<reference evidence="8 9" key="1">
    <citation type="journal article" date="2010" name="Proc. Natl. Acad. Sci. U.S.A.">
        <title>Insights into evolution of multicellular fungi from the assembled chromosomes of the mushroom Coprinopsis cinerea (Coprinus cinereus).</title>
        <authorList>
            <person name="Stajich J.E."/>
            <person name="Wilke S.K."/>
            <person name="Ahren D."/>
            <person name="Au C.H."/>
            <person name="Birren B.W."/>
            <person name="Borodovsky M."/>
            <person name="Burns C."/>
            <person name="Canback B."/>
            <person name="Casselton L.A."/>
            <person name="Cheng C.K."/>
            <person name="Deng J."/>
            <person name="Dietrich F.S."/>
            <person name="Fargo D.C."/>
            <person name="Farman M.L."/>
            <person name="Gathman A.C."/>
            <person name="Goldberg J."/>
            <person name="Guigo R."/>
            <person name="Hoegger P.J."/>
            <person name="Hooker J.B."/>
            <person name="Huggins A."/>
            <person name="James T.Y."/>
            <person name="Kamada T."/>
            <person name="Kilaru S."/>
            <person name="Kodira C."/>
            <person name="Kues U."/>
            <person name="Kupfer D."/>
            <person name="Kwan H.S."/>
            <person name="Lomsadze A."/>
            <person name="Li W."/>
            <person name="Lilly W.W."/>
            <person name="Ma L.J."/>
            <person name="Mackey A.J."/>
            <person name="Manning G."/>
            <person name="Martin F."/>
            <person name="Muraguchi H."/>
            <person name="Natvig D.O."/>
            <person name="Palmerini H."/>
            <person name="Ramesh M.A."/>
            <person name="Rehmeyer C.J."/>
            <person name="Roe B.A."/>
            <person name="Shenoy N."/>
            <person name="Stanke M."/>
            <person name="Ter-Hovhannisyan V."/>
            <person name="Tunlid A."/>
            <person name="Velagapudi R."/>
            <person name="Vision T.J."/>
            <person name="Zeng Q."/>
            <person name="Zolan M.E."/>
            <person name="Pukkila P.J."/>
        </authorList>
    </citation>
    <scope>NUCLEOTIDE SEQUENCE [LARGE SCALE GENOMIC DNA]</scope>
    <source>
        <strain evidence="9">Okayama-7 / 130 / ATCC MYA-4618 / FGSC 9003</strain>
    </source>
</reference>
<dbReference type="PRINTS" id="PR01035">
    <property type="entry name" value="TCRTETA"/>
</dbReference>
<organism evidence="8 9">
    <name type="scientific">Coprinopsis cinerea (strain Okayama-7 / 130 / ATCC MYA-4618 / FGSC 9003)</name>
    <name type="common">Inky cap fungus</name>
    <name type="synonym">Hormographiella aspergillata</name>
    <dbReference type="NCBI Taxonomy" id="240176"/>
    <lineage>
        <taxon>Eukaryota</taxon>
        <taxon>Fungi</taxon>
        <taxon>Dikarya</taxon>
        <taxon>Basidiomycota</taxon>
        <taxon>Agaricomycotina</taxon>
        <taxon>Agaricomycetes</taxon>
        <taxon>Agaricomycetidae</taxon>
        <taxon>Agaricales</taxon>
        <taxon>Agaricineae</taxon>
        <taxon>Psathyrellaceae</taxon>
        <taxon>Coprinopsis</taxon>
    </lineage>
</organism>
<comment type="caution">
    <text evidence="8">The sequence shown here is derived from an EMBL/GenBank/DDBJ whole genome shotgun (WGS) entry which is preliminary data.</text>
</comment>
<dbReference type="Proteomes" id="UP000001861">
    <property type="component" value="Unassembled WGS sequence"/>
</dbReference>
<dbReference type="InterPro" id="IPR001958">
    <property type="entry name" value="Tet-R_TetA/multi-R_MdtG-like"/>
</dbReference>
<feature type="transmembrane region" description="Helical" evidence="6">
    <location>
        <begin position="169"/>
        <end position="192"/>
    </location>
</feature>
<feature type="domain" description="Major facilitator superfamily (MFS) profile" evidence="7">
    <location>
        <begin position="39"/>
        <end position="479"/>
    </location>
</feature>
<feature type="transmembrane region" description="Helical" evidence="6">
    <location>
        <begin position="451"/>
        <end position="471"/>
    </location>
</feature>
<dbReference type="AlphaFoldDB" id="A8NV20"/>
<dbReference type="GeneID" id="6013126"/>
<accession>A8NV20</accession>
<dbReference type="OrthoDB" id="419616at2759"/>
<dbReference type="InterPro" id="IPR011701">
    <property type="entry name" value="MFS"/>
</dbReference>
<dbReference type="EMBL" id="AACS02000004">
    <property type="protein sequence ID" value="EAU85151.2"/>
    <property type="molecule type" value="Genomic_DNA"/>
</dbReference>
<evidence type="ECO:0000256" key="6">
    <source>
        <dbReference type="SAM" id="Phobius"/>
    </source>
</evidence>
<feature type="transmembrane region" description="Helical" evidence="6">
    <location>
        <begin position="379"/>
        <end position="406"/>
    </location>
</feature>
<evidence type="ECO:0000256" key="4">
    <source>
        <dbReference type="ARBA" id="ARBA00022989"/>
    </source>
</evidence>
<dbReference type="PANTHER" id="PTHR23504">
    <property type="entry name" value="MAJOR FACILITATOR SUPERFAMILY DOMAIN-CONTAINING PROTEIN 10"/>
    <property type="match status" value="1"/>
</dbReference>
<dbReference type="OMA" id="WMRYPYF"/>
<dbReference type="GO" id="GO:0016020">
    <property type="term" value="C:membrane"/>
    <property type="evidence" value="ECO:0007669"/>
    <property type="project" value="UniProtKB-SubCell"/>
</dbReference>
<dbReference type="Pfam" id="PF07690">
    <property type="entry name" value="MFS_1"/>
    <property type="match status" value="1"/>
</dbReference>
<keyword evidence="4 6" id="KW-1133">Transmembrane helix</keyword>
<dbReference type="HOGENOM" id="CLU_001265_54_6_1"/>
<feature type="transmembrane region" description="Helical" evidence="6">
    <location>
        <begin position="319"/>
        <end position="339"/>
    </location>
</feature>
<evidence type="ECO:0000256" key="3">
    <source>
        <dbReference type="ARBA" id="ARBA00022692"/>
    </source>
</evidence>
<dbReference type="PROSITE" id="PS50850">
    <property type="entry name" value="MFS"/>
    <property type="match status" value="1"/>
</dbReference>
<keyword evidence="5 6" id="KW-0472">Membrane</keyword>
<dbReference type="SUPFAM" id="SSF103473">
    <property type="entry name" value="MFS general substrate transporter"/>
    <property type="match status" value="1"/>
</dbReference>